<feature type="region of interest" description="Disordered" evidence="1">
    <location>
        <begin position="68"/>
        <end position="87"/>
    </location>
</feature>
<accession>A0ABR2P7D4</accession>
<organism evidence="2 3">
    <name type="scientific">Hibiscus sabdariffa</name>
    <name type="common">roselle</name>
    <dbReference type="NCBI Taxonomy" id="183260"/>
    <lineage>
        <taxon>Eukaryota</taxon>
        <taxon>Viridiplantae</taxon>
        <taxon>Streptophyta</taxon>
        <taxon>Embryophyta</taxon>
        <taxon>Tracheophyta</taxon>
        <taxon>Spermatophyta</taxon>
        <taxon>Magnoliopsida</taxon>
        <taxon>eudicotyledons</taxon>
        <taxon>Gunneridae</taxon>
        <taxon>Pentapetalae</taxon>
        <taxon>rosids</taxon>
        <taxon>malvids</taxon>
        <taxon>Malvales</taxon>
        <taxon>Malvaceae</taxon>
        <taxon>Malvoideae</taxon>
        <taxon>Hibiscus</taxon>
    </lineage>
</organism>
<gene>
    <name evidence="2" type="ORF">V6N11_029418</name>
</gene>
<keyword evidence="3" id="KW-1185">Reference proteome</keyword>
<evidence type="ECO:0000313" key="2">
    <source>
        <dbReference type="EMBL" id="KAK8984090.1"/>
    </source>
</evidence>
<proteinExistence type="predicted"/>
<name>A0ABR2P7D4_9ROSI</name>
<feature type="compositionally biased region" description="Polar residues" evidence="1">
    <location>
        <begin position="77"/>
        <end position="87"/>
    </location>
</feature>
<protein>
    <submittedName>
        <fullName evidence="2">Uncharacterized protein</fullName>
    </submittedName>
</protein>
<dbReference type="Proteomes" id="UP001396334">
    <property type="component" value="Unassembled WGS sequence"/>
</dbReference>
<dbReference type="EMBL" id="JBBPBN010000078">
    <property type="protein sequence ID" value="KAK8984090.1"/>
    <property type="molecule type" value="Genomic_DNA"/>
</dbReference>
<comment type="caution">
    <text evidence="2">The sequence shown here is derived from an EMBL/GenBank/DDBJ whole genome shotgun (WGS) entry which is preliminary data.</text>
</comment>
<feature type="region of interest" description="Disordered" evidence="1">
    <location>
        <begin position="13"/>
        <end position="55"/>
    </location>
</feature>
<sequence>MLVILLVLRNRPEPIPHRSDDDMYGPWMQVESRRRRQSTSSKVGNRDKIDPTSSRGSRFAILSAVEAEGSRPRVLENGTQAGLSVGV</sequence>
<evidence type="ECO:0000256" key="1">
    <source>
        <dbReference type="SAM" id="MobiDB-lite"/>
    </source>
</evidence>
<reference evidence="2 3" key="1">
    <citation type="journal article" date="2024" name="G3 (Bethesda)">
        <title>Genome assembly of Hibiscus sabdariffa L. provides insights into metabolisms of medicinal natural products.</title>
        <authorList>
            <person name="Kim T."/>
        </authorList>
    </citation>
    <scope>NUCLEOTIDE SEQUENCE [LARGE SCALE GENOMIC DNA]</scope>
    <source>
        <strain evidence="2">TK-2024</strain>
        <tissue evidence="2">Old leaves</tissue>
    </source>
</reference>
<evidence type="ECO:0000313" key="3">
    <source>
        <dbReference type="Proteomes" id="UP001396334"/>
    </source>
</evidence>